<evidence type="ECO:0000313" key="4">
    <source>
        <dbReference type="Proteomes" id="UP000501926"/>
    </source>
</evidence>
<dbReference type="PANTHER" id="PTHR43685">
    <property type="entry name" value="GLYCOSYLTRANSFERASE"/>
    <property type="match status" value="1"/>
</dbReference>
<dbReference type="SUPFAM" id="SSF53448">
    <property type="entry name" value="Nucleotide-diphospho-sugar transferases"/>
    <property type="match status" value="1"/>
</dbReference>
<evidence type="ECO:0000313" key="3">
    <source>
        <dbReference type="EMBL" id="QII12887.1"/>
    </source>
</evidence>
<name>Q1Q6W0_KUEST</name>
<dbReference type="Proteomes" id="UP000501926">
    <property type="component" value="Chromosome"/>
</dbReference>
<organism evidence="2">
    <name type="scientific">Kuenenia stuttgartiensis</name>
    <dbReference type="NCBI Taxonomy" id="174633"/>
    <lineage>
        <taxon>Bacteria</taxon>
        <taxon>Pseudomonadati</taxon>
        <taxon>Planctomycetota</taxon>
        <taxon>Candidatus Brocadiia</taxon>
        <taxon>Candidatus Brocadiales</taxon>
        <taxon>Candidatus Brocadiaceae</taxon>
        <taxon>Candidatus Kuenenia</taxon>
    </lineage>
</organism>
<sequence length="302" mass="35127">MMPKISIIVPNYNDASRISECIRSLLDLNYPKEKLEIIIVDNGSTDNSLQSIKAFPVKLLIEKDVKGSYAARNLGVKNAEGEILAFTDSDCVVDKYWLCNAIKYFAAEDVGGVAGEVRGGEPRTLVEEYQCFRKILEQSRNFKHPYQPFAITANVIYKKNVYDKIGLFENNWISGGDVDFSWRMQIYGNMKLIYASDCIVYHHHRTSPKGLYLQSKRHIYGACLLNTKYDNKFQTLNELNNKLILYSKMFRKQVEKVVFFSVFLLFRKKRIYFLYLSRVNTLGYLKGLIQYRKDKHLRKQQA</sequence>
<protein>
    <recommendedName>
        <fullName evidence="1">Glycosyltransferase 2-like domain-containing protein</fullName>
    </recommendedName>
</protein>
<dbReference type="InterPro" id="IPR029044">
    <property type="entry name" value="Nucleotide-diphossugar_trans"/>
</dbReference>
<reference evidence="2" key="1">
    <citation type="journal article" date="2006" name="Nature">
        <title>Deciphering the evolution and metabolism of an anammox bacterium from a community genome.</title>
        <authorList>
            <person name="Strous M."/>
            <person name="Pelletier E."/>
            <person name="Mangenot S."/>
            <person name="Rattei T."/>
            <person name="Lehner A."/>
            <person name="Taylor M.W."/>
            <person name="Horn M."/>
            <person name="Daims H."/>
            <person name="Bartol-Mavel D."/>
            <person name="Wincker P."/>
            <person name="Barbe V."/>
            <person name="Fonknechten N."/>
            <person name="Vallenet D."/>
            <person name="Segurens B."/>
            <person name="Schenowitz-Truong C."/>
            <person name="Medigue C."/>
            <person name="Collingro A."/>
            <person name="Snel B."/>
            <person name="Dutilh B.E."/>
            <person name="OpDenCamp H.J.M."/>
            <person name="vanDerDrift C."/>
            <person name="Cirpus I."/>
            <person name="vanDePas-Schoonen K.T."/>
            <person name="Harhangi H.R."/>
            <person name="vanNiftrik L."/>
            <person name="Schmid M."/>
            <person name="Keltjens J."/>
            <person name="vanDeVossenberg J."/>
            <person name="Kartal B."/>
            <person name="Meier H."/>
            <person name="Frishman D."/>
            <person name="Huynen M.A."/>
            <person name="Mewes H."/>
            <person name="Weissenbach J."/>
            <person name="Jetten M.S.M."/>
            <person name="Wagner M."/>
            <person name="LePaslier D."/>
        </authorList>
    </citation>
    <scope>NUCLEOTIDE SEQUENCE</scope>
</reference>
<dbReference type="CAZy" id="GT2">
    <property type="family name" value="Glycosyltransferase Family 2"/>
</dbReference>
<dbReference type="Pfam" id="PF00535">
    <property type="entry name" value="Glycos_transf_2"/>
    <property type="match status" value="1"/>
</dbReference>
<dbReference type="Gene3D" id="3.90.550.10">
    <property type="entry name" value="Spore Coat Polysaccharide Biosynthesis Protein SpsA, Chain A"/>
    <property type="match status" value="1"/>
</dbReference>
<dbReference type="PANTHER" id="PTHR43685:SF2">
    <property type="entry name" value="GLYCOSYLTRANSFERASE 2-LIKE DOMAIN-CONTAINING PROTEIN"/>
    <property type="match status" value="1"/>
</dbReference>
<gene>
    <name evidence="3" type="ORF">KsCSTR_35080</name>
    <name evidence="2" type="ORF">kuste2555</name>
</gene>
<dbReference type="EMBL" id="CP049055">
    <property type="protein sequence ID" value="QII12887.1"/>
    <property type="molecule type" value="Genomic_DNA"/>
</dbReference>
<evidence type="ECO:0000259" key="1">
    <source>
        <dbReference type="Pfam" id="PF00535"/>
    </source>
</evidence>
<dbReference type="InterPro" id="IPR001173">
    <property type="entry name" value="Glyco_trans_2-like"/>
</dbReference>
<dbReference type="EMBL" id="CT573071">
    <property type="protein sequence ID" value="CAJ73303.1"/>
    <property type="molecule type" value="Genomic_DNA"/>
</dbReference>
<reference evidence="2" key="2">
    <citation type="submission" date="2006-01" db="EMBL/GenBank/DDBJ databases">
        <authorList>
            <person name="Genoscope"/>
        </authorList>
    </citation>
    <scope>NUCLEOTIDE SEQUENCE</scope>
</reference>
<reference evidence="3 4" key="3">
    <citation type="submission" date="2020-02" db="EMBL/GenBank/DDBJ databases">
        <title>Newly sequenced genome of strain CSTR1 showed variability in Candidatus Kuenenia stuttgartiensis genomes.</title>
        <authorList>
            <person name="Ding C."/>
            <person name="Adrian L."/>
        </authorList>
    </citation>
    <scope>NUCLEOTIDE SEQUENCE [LARGE SCALE GENOMIC DNA]</scope>
    <source>
        <strain evidence="3 4">CSTR1</strain>
    </source>
</reference>
<dbReference type="RefSeq" id="WP_164995253.1">
    <property type="nucleotide sequence ID" value="NZ_CP049055.1"/>
</dbReference>
<dbReference type="AlphaFoldDB" id="Q1Q6W0"/>
<feature type="domain" description="Glycosyltransferase 2-like" evidence="1">
    <location>
        <begin position="6"/>
        <end position="165"/>
    </location>
</feature>
<accession>Q1Q6W0</accession>
<proteinExistence type="predicted"/>
<dbReference type="InterPro" id="IPR050834">
    <property type="entry name" value="Glycosyltransf_2"/>
</dbReference>
<evidence type="ECO:0000313" key="2">
    <source>
        <dbReference type="EMBL" id="CAJ73303.1"/>
    </source>
</evidence>